<dbReference type="InterPro" id="IPR014729">
    <property type="entry name" value="Rossmann-like_a/b/a_fold"/>
</dbReference>
<comment type="similarity">
    <text evidence="1">Belongs to the universal stress protein A family.</text>
</comment>
<proteinExistence type="inferred from homology"/>
<evidence type="ECO:0000259" key="2">
    <source>
        <dbReference type="Pfam" id="PF00582"/>
    </source>
</evidence>
<evidence type="ECO:0000256" key="1">
    <source>
        <dbReference type="ARBA" id="ARBA00008791"/>
    </source>
</evidence>
<dbReference type="CDD" id="cd00293">
    <property type="entry name" value="USP-like"/>
    <property type="match status" value="1"/>
</dbReference>
<reference evidence="3 4" key="1">
    <citation type="submission" date="2021-08" db="EMBL/GenBank/DDBJ databases">
        <title>WGS of actinomycetes from Thailand.</title>
        <authorList>
            <person name="Thawai C."/>
        </authorList>
    </citation>
    <scope>NUCLEOTIDE SEQUENCE [LARGE SCALE GENOMIC DNA]</scope>
    <source>
        <strain evidence="3 4">PLK6-54</strain>
    </source>
</reference>
<dbReference type="PANTHER" id="PTHR46268">
    <property type="entry name" value="STRESS RESPONSE PROTEIN NHAX"/>
    <property type="match status" value="1"/>
</dbReference>
<dbReference type="Gene3D" id="3.40.50.620">
    <property type="entry name" value="HUPs"/>
    <property type="match status" value="1"/>
</dbReference>
<accession>A0ABS7Q6P2</accession>
<keyword evidence="4" id="KW-1185">Reference proteome</keyword>
<dbReference type="Proteomes" id="UP000778578">
    <property type="component" value="Unassembled WGS sequence"/>
</dbReference>
<feature type="domain" description="UspA" evidence="2">
    <location>
        <begin position="11"/>
        <end position="150"/>
    </location>
</feature>
<dbReference type="InterPro" id="IPR006016">
    <property type="entry name" value="UspA"/>
</dbReference>
<evidence type="ECO:0000313" key="4">
    <source>
        <dbReference type="Proteomes" id="UP000778578"/>
    </source>
</evidence>
<dbReference type="PANTHER" id="PTHR46268:SF6">
    <property type="entry name" value="UNIVERSAL STRESS PROTEIN UP12"/>
    <property type="match status" value="1"/>
</dbReference>
<dbReference type="Pfam" id="PF00582">
    <property type="entry name" value="Usp"/>
    <property type="match status" value="1"/>
</dbReference>
<protein>
    <submittedName>
        <fullName evidence="3">Universal stress protein</fullName>
    </submittedName>
</protein>
<comment type="caution">
    <text evidence="3">The sequence shown here is derived from an EMBL/GenBank/DDBJ whole genome shotgun (WGS) entry which is preliminary data.</text>
</comment>
<organism evidence="3 4">
    <name type="scientific">Actinacidiphila acidipaludis</name>
    <dbReference type="NCBI Taxonomy" id="2873382"/>
    <lineage>
        <taxon>Bacteria</taxon>
        <taxon>Bacillati</taxon>
        <taxon>Actinomycetota</taxon>
        <taxon>Actinomycetes</taxon>
        <taxon>Kitasatosporales</taxon>
        <taxon>Streptomycetaceae</taxon>
        <taxon>Actinacidiphila</taxon>
    </lineage>
</organism>
<sequence length="150" mass="15761">MSLSHRGDGSRVVVAGLDGSDTSWRAVAYAVGLARRQDALLVLVHVLPAHPVAMLAGAAWMLAGTDLSAAGELRRRVAAGLGCMAEARTLRWEYEVLPVGDPVAGIAQVAEERRADTVVVGASHTLGHRLWGATGTRLVKAGRWPVVVVP</sequence>
<name>A0ABS7Q6P2_9ACTN</name>
<gene>
    <name evidence="3" type="ORF">K7862_13420</name>
</gene>
<dbReference type="EMBL" id="JAINZZ010000012">
    <property type="protein sequence ID" value="MBY8878628.1"/>
    <property type="molecule type" value="Genomic_DNA"/>
</dbReference>
<evidence type="ECO:0000313" key="3">
    <source>
        <dbReference type="EMBL" id="MBY8878628.1"/>
    </source>
</evidence>
<dbReference type="RefSeq" id="WP_222962755.1">
    <property type="nucleotide sequence ID" value="NZ_JAINZZ010000012.1"/>
</dbReference>
<dbReference type="SUPFAM" id="SSF52402">
    <property type="entry name" value="Adenine nucleotide alpha hydrolases-like"/>
    <property type="match status" value="1"/>
</dbReference>